<gene>
    <name evidence="1" type="ORF">ATL17_2464</name>
</gene>
<dbReference type="EMBL" id="SNYR01000002">
    <property type="protein sequence ID" value="TDQ64445.1"/>
    <property type="molecule type" value="Genomic_DNA"/>
</dbReference>
<keyword evidence="2" id="KW-1185">Reference proteome</keyword>
<accession>A0A4R6VLQ6</accession>
<organism evidence="1 2">
    <name type="scientific">Maritalea mobilis</name>
    <dbReference type="NCBI Taxonomy" id="483324"/>
    <lineage>
        <taxon>Bacteria</taxon>
        <taxon>Pseudomonadati</taxon>
        <taxon>Pseudomonadota</taxon>
        <taxon>Alphaproteobacteria</taxon>
        <taxon>Hyphomicrobiales</taxon>
        <taxon>Devosiaceae</taxon>
        <taxon>Maritalea</taxon>
    </lineage>
</organism>
<dbReference type="AlphaFoldDB" id="A0A4R6VLQ6"/>
<comment type="caution">
    <text evidence="1">The sequence shown here is derived from an EMBL/GenBank/DDBJ whole genome shotgun (WGS) entry which is preliminary data.</text>
</comment>
<protein>
    <submittedName>
        <fullName evidence="1">Uncharacterized protein</fullName>
    </submittedName>
</protein>
<sequence length="121" mass="13662">MRKGSILETDPAVLSINLDTFGYRRGVSEINAEIAHRSIRLYMTQAQPTSERTSECRGGTLKRLRVRIGAPLSATSVHLVVTLLNFFWPSGFNISQNRDDLIVAQHLLINRQICLIVWIVD</sequence>
<proteinExistence type="predicted"/>
<evidence type="ECO:0000313" key="1">
    <source>
        <dbReference type="EMBL" id="TDQ64445.1"/>
    </source>
</evidence>
<dbReference type="Proteomes" id="UP000295391">
    <property type="component" value="Unassembled WGS sequence"/>
</dbReference>
<reference evidence="1 2" key="1">
    <citation type="submission" date="2019-03" db="EMBL/GenBank/DDBJ databases">
        <title>Genomic Encyclopedia of Type Strains, Phase III (KMG-III): the genomes of soil and plant-associated and newly described type strains.</title>
        <authorList>
            <person name="Whitman W."/>
        </authorList>
    </citation>
    <scope>NUCLEOTIDE SEQUENCE [LARGE SCALE GENOMIC DNA]</scope>
    <source>
        <strain evidence="1 2">CGMCC 1.7002</strain>
    </source>
</reference>
<evidence type="ECO:0000313" key="2">
    <source>
        <dbReference type="Proteomes" id="UP000295391"/>
    </source>
</evidence>
<name>A0A4R6VLQ6_9HYPH</name>